<reference evidence="1 2" key="1">
    <citation type="submission" date="2019-11" db="EMBL/GenBank/DDBJ databases">
        <title>Genome sequences of 17 halophilic strains isolated from different environments.</title>
        <authorList>
            <person name="Furrow R.E."/>
        </authorList>
    </citation>
    <scope>NUCLEOTIDE SEQUENCE [LARGE SCALE GENOMIC DNA]</scope>
    <source>
        <strain evidence="1 2">22506_14_FS</strain>
    </source>
</reference>
<dbReference type="Proteomes" id="UP000447833">
    <property type="component" value="Unassembled WGS sequence"/>
</dbReference>
<evidence type="ECO:0000313" key="2">
    <source>
        <dbReference type="Proteomes" id="UP000447833"/>
    </source>
</evidence>
<organism evidence="1 2">
    <name type="scientific">Guptibacillus hwajinpoensis</name>
    <dbReference type="NCBI Taxonomy" id="208199"/>
    <lineage>
        <taxon>Bacteria</taxon>
        <taxon>Bacillati</taxon>
        <taxon>Bacillota</taxon>
        <taxon>Bacilli</taxon>
        <taxon>Bacillales</taxon>
        <taxon>Guptibacillaceae</taxon>
        <taxon>Guptibacillus</taxon>
    </lineage>
</organism>
<proteinExistence type="predicted"/>
<dbReference type="RefSeq" id="WP_160920905.1">
    <property type="nucleotide sequence ID" value="NZ_WMEY01000007.1"/>
</dbReference>
<protein>
    <submittedName>
        <fullName evidence="1">DUF4365 domain-containing protein</fullName>
    </submittedName>
</protein>
<name>A0A845F4A4_9BACL</name>
<sequence>MAKMANRKKEQIAVSAIERETFREGAYLVTDIPVGDKAPSFDGHITVFNDDSESKESYLNDVPTQVKGTGVKHFSEGTRKFPLDLAHYKNYYKRGGCLLLVVEILENTETKIFYKQLLPMSITV</sequence>
<comment type="caution">
    <text evidence="1">The sequence shown here is derived from an EMBL/GenBank/DDBJ whole genome shotgun (WGS) entry which is preliminary data.</text>
</comment>
<dbReference type="AlphaFoldDB" id="A0A845F4A4"/>
<dbReference type="EMBL" id="WMEY01000007">
    <property type="protein sequence ID" value="MYL65485.1"/>
    <property type="molecule type" value="Genomic_DNA"/>
</dbReference>
<evidence type="ECO:0000313" key="1">
    <source>
        <dbReference type="EMBL" id="MYL65485.1"/>
    </source>
</evidence>
<accession>A0A845F4A4</accession>
<gene>
    <name evidence="1" type="ORF">GLW07_19180</name>
</gene>